<dbReference type="EMBL" id="CAGKOT010000041">
    <property type="protein sequence ID" value="CAB5379905.1"/>
    <property type="molecule type" value="Genomic_DNA"/>
</dbReference>
<dbReference type="VEuPathDB" id="FungiDB:RhiirFUN_001798"/>
<comment type="caution">
    <text evidence="1">The sequence shown here is derived from an EMBL/GenBank/DDBJ whole genome shotgun (WGS) entry which is preliminary data.</text>
</comment>
<proteinExistence type="predicted"/>
<accession>A0A916EDS2</accession>
<protein>
    <submittedName>
        <fullName evidence="1">Uncharacterized protein</fullName>
    </submittedName>
</protein>
<organism evidence="1 2">
    <name type="scientific">Rhizophagus irregularis</name>
    <dbReference type="NCBI Taxonomy" id="588596"/>
    <lineage>
        <taxon>Eukaryota</taxon>
        <taxon>Fungi</taxon>
        <taxon>Fungi incertae sedis</taxon>
        <taxon>Mucoromycota</taxon>
        <taxon>Glomeromycotina</taxon>
        <taxon>Glomeromycetes</taxon>
        <taxon>Glomerales</taxon>
        <taxon>Glomeraceae</taxon>
        <taxon>Rhizophagus</taxon>
    </lineage>
</organism>
<evidence type="ECO:0000313" key="2">
    <source>
        <dbReference type="Proteomes" id="UP000684084"/>
    </source>
</evidence>
<dbReference type="AlphaFoldDB" id="A0A916EDS2"/>
<reference evidence="1" key="1">
    <citation type="submission" date="2020-05" db="EMBL/GenBank/DDBJ databases">
        <authorList>
            <person name="Rincon C."/>
            <person name="Sanders R I."/>
            <person name="Robbins C."/>
            <person name="Chaturvedi A."/>
        </authorList>
    </citation>
    <scope>NUCLEOTIDE SEQUENCE</scope>
    <source>
        <strain evidence="1">CHB12</strain>
    </source>
</reference>
<name>A0A916EDS2_9GLOM</name>
<sequence>MEHPSTFWIPGICSARRFMFRAKHKFHNSSVLFDKSADIVPPWWFIQATHVVLSVRIRTVQPALNPNQSREMTKSKKKLSTWLRSGVIEKNFKHSLDLTLDALHDACPLDISRRSLRDSLHDIIYHDTNFRQICQAHNMLFDWFVKQKSSSTSSTSSRQSKRTIVFNKSRLQSSTVYGPSETINHNNITTTRASSPPINQAFSFNENEQGAIVEPFINSAEETAYEFLVKNESIIPSEIVEKFVAKQRPPISKDFRNADLLCMLNFIIENIKIFSKKSLFHGKYKANPAELLMNFKKNVRHKVAHGIVINGKGRWCDHSLQDVSILACEVIVCLGGNYEEALSNKENIDKEIVRRWVNKDLQKRKLDEVLSDKENLNAPQKRRLGNPNFGKMTEFVLNTLEELEETEKGSKKKILELTMNENEYITKFWESVRTEERKEQVRRFIQFTNLMFEVANTELIPKSILVVGKIRGYINCEDCRKRRCVYSDKSLNCDEQHDYQQALDSYLYSCWGIPYRLINKSN</sequence>
<dbReference type="Proteomes" id="UP000684084">
    <property type="component" value="Unassembled WGS sequence"/>
</dbReference>
<evidence type="ECO:0000313" key="1">
    <source>
        <dbReference type="EMBL" id="CAB5379905.1"/>
    </source>
</evidence>
<gene>
    <name evidence="1" type="ORF">CHRIB12_LOCUS16859</name>
</gene>
<dbReference type="OrthoDB" id="2354640at2759"/>